<evidence type="ECO:0000313" key="7">
    <source>
        <dbReference type="EMBL" id="SHK27666.1"/>
    </source>
</evidence>
<dbReference type="GO" id="GO:0009279">
    <property type="term" value="C:cell outer membrane"/>
    <property type="evidence" value="ECO:0007669"/>
    <property type="project" value="UniProtKB-SubCell"/>
</dbReference>
<dbReference type="InterPro" id="IPR051906">
    <property type="entry name" value="TolC-like"/>
</dbReference>
<dbReference type="PANTHER" id="PTHR30026:SF20">
    <property type="entry name" value="OUTER MEMBRANE PROTEIN TOLC"/>
    <property type="match status" value="1"/>
</dbReference>
<reference evidence="7 8" key="1">
    <citation type="submission" date="2016-11" db="EMBL/GenBank/DDBJ databases">
        <authorList>
            <person name="Jaros S."/>
            <person name="Januszkiewicz K."/>
            <person name="Wedrychowicz H."/>
        </authorList>
    </citation>
    <scope>NUCLEOTIDE SEQUENCE [LARGE SCALE GENOMIC DNA]</scope>
    <source>
        <strain evidence="7 8">DSM 19557</strain>
    </source>
</reference>
<dbReference type="GO" id="GO:0015562">
    <property type="term" value="F:efflux transmembrane transporter activity"/>
    <property type="evidence" value="ECO:0007669"/>
    <property type="project" value="InterPro"/>
</dbReference>
<keyword evidence="4" id="KW-0472">Membrane</keyword>
<keyword evidence="5" id="KW-0998">Cell outer membrane</keyword>
<evidence type="ECO:0000256" key="3">
    <source>
        <dbReference type="ARBA" id="ARBA00022692"/>
    </source>
</evidence>
<accession>A0A1M6R5G4</accession>
<dbReference type="STRING" id="381751.SAMN05444391_0519"/>
<keyword evidence="8" id="KW-1185">Reference proteome</keyword>
<keyword evidence="6" id="KW-0175">Coiled coil</keyword>
<evidence type="ECO:0000256" key="6">
    <source>
        <dbReference type="SAM" id="Coils"/>
    </source>
</evidence>
<comment type="subcellular location">
    <subcellularLocation>
        <location evidence="1">Cell outer membrane</location>
    </subcellularLocation>
</comment>
<organism evidence="7 8">
    <name type="scientific">Thermocrinis minervae</name>
    <dbReference type="NCBI Taxonomy" id="381751"/>
    <lineage>
        <taxon>Bacteria</taxon>
        <taxon>Pseudomonadati</taxon>
        <taxon>Aquificota</taxon>
        <taxon>Aquificia</taxon>
        <taxon>Aquificales</taxon>
        <taxon>Aquificaceae</taxon>
        <taxon>Thermocrinis</taxon>
    </lineage>
</organism>
<name>A0A1M6R5G4_9AQUI</name>
<evidence type="ECO:0000256" key="2">
    <source>
        <dbReference type="ARBA" id="ARBA00022452"/>
    </source>
</evidence>
<evidence type="ECO:0000256" key="1">
    <source>
        <dbReference type="ARBA" id="ARBA00004442"/>
    </source>
</evidence>
<keyword evidence="2" id="KW-1134">Transmembrane beta strand</keyword>
<evidence type="ECO:0000256" key="5">
    <source>
        <dbReference type="ARBA" id="ARBA00023237"/>
    </source>
</evidence>
<dbReference type="AlphaFoldDB" id="A0A1M6R5G4"/>
<evidence type="ECO:0000313" key="8">
    <source>
        <dbReference type="Proteomes" id="UP000189810"/>
    </source>
</evidence>
<gene>
    <name evidence="7" type="ORF">SAMN05444391_0519</name>
</gene>
<evidence type="ECO:0000256" key="4">
    <source>
        <dbReference type="ARBA" id="ARBA00023136"/>
    </source>
</evidence>
<dbReference type="Proteomes" id="UP000189810">
    <property type="component" value="Chromosome I"/>
</dbReference>
<proteinExistence type="predicted"/>
<dbReference type="GO" id="GO:0015288">
    <property type="term" value="F:porin activity"/>
    <property type="evidence" value="ECO:0007669"/>
    <property type="project" value="TreeGrafter"/>
</dbReference>
<dbReference type="Gene3D" id="1.20.1600.10">
    <property type="entry name" value="Outer membrane efflux proteins (OEP)"/>
    <property type="match status" value="1"/>
</dbReference>
<protein>
    <submittedName>
        <fullName evidence="7">Outer membrane protein TolC</fullName>
    </submittedName>
</protein>
<dbReference type="PANTHER" id="PTHR30026">
    <property type="entry name" value="OUTER MEMBRANE PROTEIN TOLC"/>
    <property type="match status" value="1"/>
</dbReference>
<feature type="coiled-coil region" evidence="6">
    <location>
        <begin position="303"/>
        <end position="358"/>
    </location>
</feature>
<sequence length="401" mass="47186">MNPNFKNTSIYYMLLLVLLFLGISYAGQLEELINTALENSPRLKRYDYLASSAIKRGKYSLSLPNPVFYFGLSNLPTSKLYPTSKEPMSGYTIGISQMYTLPIKRQLENSVYKSQREEIRKDLEVEKKELIRDLKVKYLEWLYTFKREELLKKNLSEAAFLIRLAEENYRYAKATLSDVILARTKRIELESMLVGLQEERKTLEEEISYLVGKRVDLRPEEVDFHAPNTEDLSHSPYLERIKAQVERLKAELQRLKVEHYPDLELMLEYMVRPAMDNLVSLRVGFTIPVWKGKKEDLAVLSKEEEIRSKLEELKDTQLRLIREMNELKVQLEAKKRILKLLDDLLKEKETEAKALELAYTYSKADLRDVVKLYQELWDLRMKRLEVELSIQKLYPALEALI</sequence>
<dbReference type="SUPFAM" id="SSF56954">
    <property type="entry name" value="Outer membrane efflux proteins (OEP)"/>
    <property type="match status" value="1"/>
</dbReference>
<dbReference type="GO" id="GO:1990281">
    <property type="term" value="C:efflux pump complex"/>
    <property type="evidence" value="ECO:0007669"/>
    <property type="project" value="TreeGrafter"/>
</dbReference>
<dbReference type="EMBL" id="LT670846">
    <property type="protein sequence ID" value="SHK27666.1"/>
    <property type="molecule type" value="Genomic_DNA"/>
</dbReference>
<keyword evidence="3" id="KW-0812">Transmembrane</keyword>